<dbReference type="STRING" id="1108050.A0A0B7F9P5"/>
<evidence type="ECO:0000313" key="3">
    <source>
        <dbReference type="EMBL" id="CEL53594.1"/>
    </source>
</evidence>
<feature type="transmembrane region" description="Helical" evidence="2">
    <location>
        <begin position="6"/>
        <end position="25"/>
    </location>
</feature>
<accession>A0A0B7F9P5</accession>
<evidence type="ECO:0000256" key="2">
    <source>
        <dbReference type="SAM" id="Phobius"/>
    </source>
</evidence>
<organism evidence="3 4">
    <name type="scientific">Thanatephorus cucumeris (strain AG1-IB / isolate 7/3/14)</name>
    <name type="common">Lettuce bottom rot fungus</name>
    <name type="synonym">Rhizoctonia solani</name>
    <dbReference type="NCBI Taxonomy" id="1108050"/>
    <lineage>
        <taxon>Eukaryota</taxon>
        <taxon>Fungi</taxon>
        <taxon>Dikarya</taxon>
        <taxon>Basidiomycota</taxon>
        <taxon>Agaricomycotina</taxon>
        <taxon>Agaricomycetes</taxon>
        <taxon>Cantharellales</taxon>
        <taxon>Ceratobasidiaceae</taxon>
        <taxon>Rhizoctonia</taxon>
        <taxon>Rhizoctonia solani AG-1</taxon>
    </lineage>
</organism>
<feature type="compositionally biased region" description="Low complexity" evidence="1">
    <location>
        <begin position="360"/>
        <end position="370"/>
    </location>
</feature>
<gene>
    <name evidence="3" type="ORF">RSOLAG1IB_06449</name>
</gene>
<feature type="region of interest" description="Disordered" evidence="1">
    <location>
        <begin position="332"/>
        <end position="370"/>
    </location>
</feature>
<name>A0A0B7F9P5_THACB</name>
<proteinExistence type="predicted"/>
<keyword evidence="2" id="KW-0472">Membrane</keyword>
<sequence>MISPALFLILMAEALLIIIVLDYGFRITLPPALAYIFKRLAGDLIRSPDFVAGITSKLLGARVNQLNSKKPFNKTEQIATGNGAKLNKELNTSRYVGKQVQTSLKINSGHRAFPRAPVSKGHSGACATHKNSVVGCATFFDHDNYEYKLLCRGELYFRPKDTHIFRNGPVVPKEPGSLFSVKLDDAASNVVTFCFVPGTRALGEVNGYAEFRPIRTRVASSQEAHGLEYTPGQGCVFNWMYGTCSSPQYLWDYNRLYDVGWVYSNATTEELFESGEQIPTENCSIFPEHPQSSLTHSLGGLDLNSVGQPPFFNNFGGEIQVGLAHIGPTTAFQQSDSAQPPLSSSAAPNLPIPLTPAHQSGVSNGSSNSLTSKSVLRRTCTICNRILRRPSALTVSSYFAKNYQTSANH</sequence>
<protein>
    <submittedName>
        <fullName evidence="3">Uncharacterized protein</fullName>
    </submittedName>
</protein>
<feature type="compositionally biased region" description="Low complexity" evidence="1">
    <location>
        <begin position="333"/>
        <end position="349"/>
    </location>
</feature>
<keyword evidence="2" id="KW-0812">Transmembrane</keyword>
<dbReference type="EMBL" id="LN679112">
    <property type="protein sequence ID" value="CEL53594.1"/>
    <property type="molecule type" value="Genomic_DNA"/>
</dbReference>
<keyword evidence="4" id="KW-1185">Reference proteome</keyword>
<dbReference type="AlphaFoldDB" id="A0A0B7F9P5"/>
<keyword evidence="2" id="KW-1133">Transmembrane helix</keyword>
<reference evidence="3 4" key="1">
    <citation type="submission" date="2014-11" db="EMBL/GenBank/DDBJ databases">
        <authorList>
            <person name="Wibberg Daniel"/>
        </authorList>
    </citation>
    <scope>NUCLEOTIDE SEQUENCE [LARGE SCALE GENOMIC DNA]</scope>
    <source>
        <strain evidence="3">Rhizoctonia solani AG1-IB 7/3/14</strain>
    </source>
</reference>
<evidence type="ECO:0000313" key="4">
    <source>
        <dbReference type="Proteomes" id="UP000059188"/>
    </source>
</evidence>
<dbReference type="OrthoDB" id="6077919at2759"/>
<dbReference type="Proteomes" id="UP000059188">
    <property type="component" value="Unassembled WGS sequence"/>
</dbReference>
<evidence type="ECO:0000256" key="1">
    <source>
        <dbReference type="SAM" id="MobiDB-lite"/>
    </source>
</evidence>